<keyword evidence="4" id="KW-1185">Reference proteome</keyword>
<dbReference type="PANTHER" id="PTHR47894:SF1">
    <property type="entry name" value="HTH-TYPE TRANSCRIPTIONAL REGULATOR VQSM"/>
    <property type="match status" value="1"/>
</dbReference>
<proteinExistence type="predicted"/>
<evidence type="ECO:0000313" key="3">
    <source>
        <dbReference type="EMBL" id="QXH69423.1"/>
    </source>
</evidence>
<feature type="domain" description="HTH araC/xylS-type" evidence="2">
    <location>
        <begin position="248"/>
        <end position="345"/>
    </location>
</feature>
<sequence length="347" mass="39437">MHPHFLSRSTLSETALTISGHFLEAMLRKTKATHGDAAVLNIIRKSNIPDACLYQPELRISRAQFIAAYKENVILLDDEMLGLWSRPIRSGTLKYMMLNLLDAANISIALNRFTRFWNLLLDDYQLMLVRDQTRIGVVLKPRTGACEVNILGHELMIKLFHGIISWLLDTSIDIENIQFAFPKPDHSSDYAFLYPGPVNFGAEFSAIWFDSTLGLRSFRRTRVELWAFLRRAPEDWAFNTVNTGLLSTKVRQYLATSEIPSGDVEEVSNVLGLSVRTLTRRLHAEGTTFRIVRDNLRRDLAVQLLTQSRISIDGVSALVGFENTAAFCRAFRGWMQVSPGAYRNRNI</sequence>
<dbReference type="PROSITE" id="PS01124">
    <property type="entry name" value="HTH_ARAC_FAMILY_2"/>
    <property type="match status" value="1"/>
</dbReference>
<dbReference type="InterPro" id="IPR018060">
    <property type="entry name" value="HTH_AraC"/>
</dbReference>
<name>A0ABX8P666_9PSED</name>
<accession>A0ABX8P666</accession>
<dbReference type="RefSeq" id="WP_217856209.1">
    <property type="nucleotide sequence ID" value="NZ_CP077079.1"/>
</dbReference>
<dbReference type="PANTHER" id="PTHR47894">
    <property type="entry name" value="HTH-TYPE TRANSCRIPTIONAL REGULATOR GADX"/>
    <property type="match status" value="1"/>
</dbReference>
<keyword evidence="1" id="KW-0238">DNA-binding</keyword>
<dbReference type="Pfam" id="PF12625">
    <property type="entry name" value="Arabinose_bd"/>
    <property type="match status" value="1"/>
</dbReference>
<evidence type="ECO:0000313" key="4">
    <source>
        <dbReference type="Proteomes" id="UP000886848"/>
    </source>
</evidence>
<dbReference type="Proteomes" id="UP000886848">
    <property type="component" value="Chromosome"/>
</dbReference>
<protein>
    <submittedName>
        <fullName evidence="3">AraC family transcriptional regulator</fullName>
    </submittedName>
</protein>
<evidence type="ECO:0000256" key="1">
    <source>
        <dbReference type="ARBA" id="ARBA00023125"/>
    </source>
</evidence>
<organism evidence="3 4">
    <name type="scientific">Pseudomonas asgharzadehiana</name>
    <dbReference type="NCBI Taxonomy" id="2842349"/>
    <lineage>
        <taxon>Bacteria</taxon>
        <taxon>Pseudomonadati</taxon>
        <taxon>Pseudomonadota</taxon>
        <taxon>Gammaproteobacteria</taxon>
        <taxon>Pseudomonadales</taxon>
        <taxon>Pseudomonadaceae</taxon>
        <taxon>Pseudomonas</taxon>
    </lineage>
</organism>
<gene>
    <name evidence="3" type="ORF">KSS96_11050</name>
</gene>
<dbReference type="EMBL" id="CP077079">
    <property type="protein sequence ID" value="QXH69423.1"/>
    <property type="molecule type" value="Genomic_DNA"/>
</dbReference>
<dbReference type="Pfam" id="PF12833">
    <property type="entry name" value="HTH_18"/>
    <property type="match status" value="1"/>
</dbReference>
<evidence type="ECO:0000259" key="2">
    <source>
        <dbReference type="PROSITE" id="PS01124"/>
    </source>
</evidence>
<dbReference type="SMART" id="SM00342">
    <property type="entry name" value="HTH_ARAC"/>
    <property type="match status" value="1"/>
</dbReference>
<dbReference type="InterPro" id="IPR032687">
    <property type="entry name" value="AraC-type_N"/>
</dbReference>
<reference evidence="3" key="1">
    <citation type="journal article" date="2021" name="Microorganisms">
        <title>The Ever-Expanding Pseudomonas Genus: Description of 43 New Species and Partition of the Pseudomonas putida Group.</title>
        <authorList>
            <person name="Girard L."/>
            <person name="Lood C."/>
            <person name="Hofte M."/>
            <person name="Vandamme P."/>
            <person name="Rokni-Zadeh H."/>
            <person name="van Noort V."/>
            <person name="Lavigne R."/>
            <person name="De Mot R."/>
        </authorList>
    </citation>
    <scope>NUCLEOTIDE SEQUENCE</scope>
    <source>
        <strain evidence="3">SWRI132</strain>
    </source>
</reference>